<feature type="domain" description="Acyclic terpene utilisation N-terminal" evidence="1">
    <location>
        <begin position="1"/>
        <end position="247"/>
    </location>
</feature>
<evidence type="ECO:0000259" key="1">
    <source>
        <dbReference type="Pfam" id="PF07287"/>
    </source>
</evidence>
<evidence type="ECO:0000313" key="2">
    <source>
        <dbReference type="EMBL" id="SVE03642.1"/>
    </source>
</evidence>
<dbReference type="PANTHER" id="PTHR47708">
    <property type="match status" value="1"/>
</dbReference>
<organism evidence="2">
    <name type="scientific">marine metagenome</name>
    <dbReference type="NCBI Taxonomy" id="408172"/>
    <lineage>
        <taxon>unclassified sequences</taxon>
        <taxon>metagenomes</taxon>
        <taxon>ecological metagenomes</taxon>
    </lineage>
</organism>
<feature type="non-terminal residue" evidence="2">
    <location>
        <position position="1"/>
    </location>
</feature>
<protein>
    <recommendedName>
        <fullName evidence="1">Acyclic terpene utilisation N-terminal domain-containing protein</fullName>
    </recommendedName>
</protein>
<gene>
    <name evidence="2" type="ORF">METZ01_LOCUS456496</name>
</gene>
<proteinExistence type="predicted"/>
<dbReference type="EMBL" id="UINC01189794">
    <property type="protein sequence ID" value="SVE03642.1"/>
    <property type="molecule type" value="Genomic_DNA"/>
</dbReference>
<reference evidence="2" key="1">
    <citation type="submission" date="2018-05" db="EMBL/GenBank/DDBJ databases">
        <authorList>
            <person name="Lanie J.A."/>
            <person name="Ng W.-L."/>
            <person name="Kazmierczak K.M."/>
            <person name="Andrzejewski T.M."/>
            <person name="Davidsen T.M."/>
            <person name="Wayne K.J."/>
            <person name="Tettelin H."/>
            <person name="Glass J.I."/>
            <person name="Rusch D."/>
            <person name="Podicherti R."/>
            <person name="Tsui H.-C.T."/>
            <person name="Winkler M.E."/>
        </authorList>
    </citation>
    <scope>NUCLEOTIDE SEQUENCE</scope>
</reference>
<name>A0A383A780_9ZZZZ</name>
<dbReference type="AlphaFoldDB" id="A0A383A780"/>
<dbReference type="InterPro" id="IPR010839">
    <property type="entry name" value="AtuA_N"/>
</dbReference>
<feature type="non-terminal residue" evidence="2">
    <location>
        <position position="253"/>
    </location>
</feature>
<dbReference type="PANTHER" id="PTHR47708:SF2">
    <property type="entry name" value="SI:CH73-132F6.5"/>
    <property type="match status" value="1"/>
</dbReference>
<sequence length="253" mass="27532">DTALTYAPLIHEFSWDQDDWDLIAKGVVAGHINECGCQASGGNSLVEWSTIDLTVPGYPIIEAKSDGSFIVTKHPNLGGRLTWATVTEQLVYEMGNPTEYITPDVVADFSTIELQDLGDDRVLVTGACGRQRTDKLKVSIAYRDGYKAVGSLTYAWPDAYEKAKRANEILRGRLDYIGLVFDEIRTEYIGAGACHGPLLAGPPPSDLPEVTLRIGVRGPDRDAVTRFTREIAPLILAGPPTVTGFADGRPRVQ</sequence>
<dbReference type="Pfam" id="PF07287">
    <property type="entry name" value="AtuA"/>
    <property type="match status" value="1"/>
</dbReference>
<accession>A0A383A780</accession>